<feature type="binding site" evidence="2">
    <location>
        <position position="42"/>
    </location>
    <ligand>
        <name>Zn(2+)</name>
        <dbReference type="ChEBI" id="CHEBI:29105"/>
    </ligand>
</feature>
<keyword evidence="4" id="KW-1185">Reference proteome</keyword>
<comment type="cofactor">
    <cofactor evidence="2">
        <name>Zn(2+)</name>
        <dbReference type="ChEBI" id="CHEBI:29105"/>
    </cofactor>
    <text evidence="2">Binds 1 zinc ion per subunit.</text>
</comment>
<organism evidence="4 5">
    <name type="scientific">Panagrellus redivivus</name>
    <name type="common">Microworm</name>
    <dbReference type="NCBI Taxonomy" id="6233"/>
    <lineage>
        <taxon>Eukaryota</taxon>
        <taxon>Metazoa</taxon>
        <taxon>Ecdysozoa</taxon>
        <taxon>Nematoda</taxon>
        <taxon>Chromadorea</taxon>
        <taxon>Rhabditida</taxon>
        <taxon>Tylenchina</taxon>
        <taxon>Panagrolaimomorpha</taxon>
        <taxon>Panagrolaimoidea</taxon>
        <taxon>Panagrolaimidae</taxon>
        <taxon>Panagrellus</taxon>
    </lineage>
</organism>
<dbReference type="SMART" id="SM00947">
    <property type="entry name" value="Pro_CA"/>
    <property type="match status" value="1"/>
</dbReference>
<comment type="catalytic activity">
    <reaction evidence="3">
        <text>hydrogencarbonate + H(+) = CO2 + H2O</text>
        <dbReference type="Rhea" id="RHEA:10748"/>
        <dbReference type="ChEBI" id="CHEBI:15377"/>
        <dbReference type="ChEBI" id="CHEBI:15378"/>
        <dbReference type="ChEBI" id="CHEBI:16526"/>
        <dbReference type="ChEBI" id="CHEBI:17544"/>
        <dbReference type="EC" id="4.2.1.1"/>
    </reaction>
</comment>
<reference evidence="4" key="1">
    <citation type="journal article" date="2013" name="Genetics">
        <title>The draft genome and transcriptome of Panagrellus redivivus are shaped by the harsh demands of a free-living lifestyle.</title>
        <authorList>
            <person name="Srinivasan J."/>
            <person name="Dillman A.R."/>
            <person name="Macchietto M.G."/>
            <person name="Heikkinen L."/>
            <person name="Lakso M."/>
            <person name="Fracchia K.M."/>
            <person name="Antoshechkin I."/>
            <person name="Mortazavi A."/>
            <person name="Wong G."/>
            <person name="Sternberg P.W."/>
        </authorList>
    </citation>
    <scope>NUCLEOTIDE SEQUENCE [LARGE SCALE GENOMIC DNA]</scope>
    <source>
        <strain evidence="4">MT8872</strain>
    </source>
</reference>
<dbReference type="PANTHER" id="PTHR11002:SF69">
    <property type="entry name" value="CARBONIC ANHYDRASE"/>
    <property type="match status" value="1"/>
</dbReference>
<keyword evidence="2 3" id="KW-0862">Zinc</keyword>
<feature type="binding site" evidence="2">
    <location>
        <position position="109"/>
    </location>
    <ligand>
        <name>Zn(2+)</name>
        <dbReference type="ChEBI" id="CHEBI:29105"/>
    </ligand>
</feature>
<dbReference type="GO" id="GO:0004089">
    <property type="term" value="F:carbonate dehydratase activity"/>
    <property type="evidence" value="ECO:0007669"/>
    <property type="project" value="UniProtKB-UniRule"/>
</dbReference>
<comment type="function">
    <text evidence="3">Reversible hydration of carbon dioxide.</text>
</comment>
<evidence type="ECO:0000256" key="1">
    <source>
        <dbReference type="ARBA" id="ARBA00006217"/>
    </source>
</evidence>
<dbReference type="SUPFAM" id="SSF53056">
    <property type="entry name" value="beta-carbonic anhydrase, cab"/>
    <property type="match status" value="1"/>
</dbReference>
<evidence type="ECO:0000313" key="4">
    <source>
        <dbReference type="Proteomes" id="UP000492821"/>
    </source>
</evidence>
<accession>A0A7E4UX30</accession>
<comment type="similarity">
    <text evidence="1 3">Belongs to the beta-class carbonic anhydrase family.</text>
</comment>
<evidence type="ECO:0000313" key="5">
    <source>
        <dbReference type="WBParaSite" id="Pan_g13886.t1"/>
    </source>
</evidence>
<name>A0A7E4UX30_PANRE</name>
<evidence type="ECO:0000256" key="3">
    <source>
        <dbReference type="RuleBase" id="RU003956"/>
    </source>
</evidence>
<dbReference type="InterPro" id="IPR036874">
    <property type="entry name" value="Carbonic_anhydrase_sf"/>
</dbReference>
<reference evidence="5" key="2">
    <citation type="submission" date="2020-10" db="UniProtKB">
        <authorList>
            <consortium name="WormBaseParasite"/>
        </authorList>
    </citation>
    <scope>IDENTIFICATION</scope>
</reference>
<dbReference type="Proteomes" id="UP000492821">
    <property type="component" value="Unassembled WGS sequence"/>
</dbReference>
<dbReference type="AlphaFoldDB" id="A0A7E4UX30"/>
<dbReference type="PANTHER" id="PTHR11002">
    <property type="entry name" value="CARBONIC ANHYDRASE"/>
    <property type="match status" value="1"/>
</dbReference>
<dbReference type="GO" id="GO:0008270">
    <property type="term" value="F:zinc ion binding"/>
    <property type="evidence" value="ECO:0007669"/>
    <property type="project" value="UniProtKB-UniRule"/>
</dbReference>
<dbReference type="Gene3D" id="3.40.1050.10">
    <property type="entry name" value="Carbonic anhydrase"/>
    <property type="match status" value="1"/>
</dbReference>
<proteinExistence type="inferred from homology"/>
<dbReference type="InterPro" id="IPR001765">
    <property type="entry name" value="Carbonic_anhydrase"/>
</dbReference>
<keyword evidence="3" id="KW-0456">Lyase</keyword>
<keyword evidence="2" id="KW-0479">Metal-binding</keyword>
<feature type="binding site" evidence="2">
    <location>
        <position position="44"/>
    </location>
    <ligand>
        <name>Zn(2+)</name>
        <dbReference type="ChEBI" id="CHEBI:29105"/>
    </ligand>
</feature>
<dbReference type="EC" id="4.2.1.1" evidence="3"/>
<dbReference type="WBParaSite" id="Pan_g13886.t1">
    <property type="protein sequence ID" value="Pan_g13886.t1"/>
    <property type="gene ID" value="Pan_g13886"/>
</dbReference>
<feature type="binding site" evidence="2">
    <location>
        <position position="112"/>
    </location>
    <ligand>
        <name>Zn(2+)</name>
        <dbReference type="ChEBI" id="CHEBI:29105"/>
    </ligand>
</feature>
<dbReference type="Pfam" id="PF00484">
    <property type="entry name" value="Pro_CA"/>
    <property type="match status" value="1"/>
</dbReference>
<sequence>MPGLNRVLQGVLHYRKTVRSDLVEQFHRVRDNPNPTAVFFTCMDSRMLPARITQSQVGDMFVVRNSGNMIPHARNYGMSGFEVSVTTEPAALELAVKRGKINHVIVCGHSDCKAINTLYNLHQCPKNFDPESPMDHWLRRHGYSSIQKLERRLKSEPGLELQFTAENALLLDFKAKIDPEDKFNIEDKLSQINTLQQLVHIASHGFLHEFLENHQVFLHAMWFDIYTGDMYMFSKQQKQFLMIDEETATTLNQEVDDEIAAFEH</sequence>
<evidence type="ECO:0000256" key="2">
    <source>
        <dbReference type="PIRSR" id="PIRSR601765-1"/>
    </source>
</evidence>
<protein>
    <recommendedName>
        <fullName evidence="3">Carbonic anhydrase</fullName>
        <ecNumber evidence="3">4.2.1.1</ecNumber>
    </recommendedName>
    <alternativeName>
        <fullName evidence="3">Carbonate dehydratase</fullName>
    </alternativeName>
</protein>